<dbReference type="GeneID" id="36318501"/>
<dbReference type="AlphaFoldDB" id="A0A0F9WJK9"/>
<keyword evidence="3" id="KW-1185">Reference proteome</keyword>
<proteinExistence type="predicted"/>
<evidence type="ECO:0000313" key="3">
    <source>
        <dbReference type="Proteomes" id="UP000034350"/>
    </source>
</evidence>
<gene>
    <name evidence="2" type="ORF">AAJ76_1000166313</name>
</gene>
<sequence>MNHKIEEQFELLFREHKPNLINTFKIKEQTFQRINNRDTQCEILGVSILFLVIILKLGYWTKPL</sequence>
<protein>
    <submittedName>
        <fullName evidence="2">Uncharacterized protein</fullName>
    </submittedName>
</protein>
<comment type="caution">
    <text evidence="2">The sequence shown here is derived from an EMBL/GenBank/DDBJ whole genome shotgun (WGS) entry which is preliminary data.</text>
</comment>
<feature type="transmembrane region" description="Helical" evidence="1">
    <location>
        <begin position="43"/>
        <end position="61"/>
    </location>
</feature>
<reference evidence="2 3" key="1">
    <citation type="journal article" date="2015" name="Environ. Microbiol.">
        <title>Genome analyses suggest the presence of polyploidy and recent human-driven expansions in eight global populations of the honeybee pathogen Nosema ceranae.</title>
        <authorList>
            <person name="Pelin A."/>
            <person name="Selman M."/>
            <person name="Aris-Brosou S."/>
            <person name="Farinelli L."/>
            <person name="Corradi N."/>
        </authorList>
    </citation>
    <scope>NUCLEOTIDE SEQUENCE [LARGE SCALE GENOMIC DNA]</scope>
    <source>
        <strain evidence="2 3">PA08 1199</strain>
    </source>
</reference>
<keyword evidence="1" id="KW-0812">Transmembrane</keyword>
<dbReference type="VEuPathDB" id="MicrosporidiaDB:AAJ76_1000166313"/>
<accession>A0A0F9WJK9</accession>
<dbReference type="EMBL" id="JPQZ01000001">
    <property type="protein sequence ID" value="KKO76715.1"/>
    <property type="molecule type" value="Genomic_DNA"/>
</dbReference>
<dbReference type="Proteomes" id="UP000034350">
    <property type="component" value="Unassembled WGS sequence"/>
</dbReference>
<name>A0A0F9WJK9_9MICR</name>
<keyword evidence="1" id="KW-1133">Transmembrane helix</keyword>
<organism evidence="2 3">
    <name type="scientific">Vairimorpha ceranae</name>
    <dbReference type="NCBI Taxonomy" id="40302"/>
    <lineage>
        <taxon>Eukaryota</taxon>
        <taxon>Fungi</taxon>
        <taxon>Fungi incertae sedis</taxon>
        <taxon>Microsporidia</taxon>
        <taxon>Nosematidae</taxon>
        <taxon>Vairimorpha</taxon>
    </lineage>
</organism>
<keyword evidence="1" id="KW-0472">Membrane</keyword>
<evidence type="ECO:0000313" key="2">
    <source>
        <dbReference type="EMBL" id="KKO76715.1"/>
    </source>
</evidence>
<dbReference type="RefSeq" id="XP_024332457.1">
    <property type="nucleotide sequence ID" value="XM_024473606.1"/>
</dbReference>
<evidence type="ECO:0000256" key="1">
    <source>
        <dbReference type="SAM" id="Phobius"/>
    </source>
</evidence>